<accession>A0ABW4M6U7</accession>
<evidence type="ECO:0000256" key="1">
    <source>
        <dbReference type="ARBA" id="ARBA00023015"/>
    </source>
</evidence>
<keyword evidence="7" id="KW-1185">Reference proteome</keyword>
<dbReference type="InterPro" id="IPR036390">
    <property type="entry name" value="WH_DNA-bd_sf"/>
</dbReference>
<name>A0ABW4M6U7_9HYPH</name>
<feature type="domain" description="HTH marR-type" evidence="5">
    <location>
        <begin position="21"/>
        <end position="153"/>
    </location>
</feature>
<dbReference type="InterPro" id="IPR039422">
    <property type="entry name" value="MarR/SlyA-like"/>
</dbReference>
<dbReference type="PROSITE" id="PS50995">
    <property type="entry name" value="HTH_MARR_2"/>
    <property type="match status" value="1"/>
</dbReference>
<evidence type="ECO:0000256" key="3">
    <source>
        <dbReference type="ARBA" id="ARBA00023163"/>
    </source>
</evidence>
<dbReference type="InterPro" id="IPR000835">
    <property type="entry name" value="HTH_MarR-typ"/>
</dbReference>
<feature type="region of interest" description="Disordered" evidence="4">
    <location>
        <begin position="1"/>
        <end position="26"/>
    </location>
</feature>
<dbReference type="PANTHER" id="PTHR33164:SF64">
    <property type="entry name" value="TRANSCRIPTIONAL REGULATOR SLYA"/>
    <property type="match status" value="1"/>
</dbReference>
<dbReference type="EMBL" id="JBHUEQ010000026">
    <property type="protein sequence ID" value="MFD1746892.1"/>
    <property type="molecule type" value="Genomic_DNA"/>
</dbReference>
<dbReference type="SMART" id="SM00347">
    <property type="entry name" value="HTH_MARR"/>
    <property type="match status" value="1"/>
</dbReference>
<dbReference type="InterPro" id="IPR023187">
    <property type="entry name" value="Tscrpt_reg_MarR-type_CS"/>
</dbReference>
<protein>
    <submittedName>
        <fullName evidence="6">MarR family winged helix-turn-helix transcriptional regulator</fullName>
    </submittedName>
</protein>
<keyword evidence="3" id="KW-0804">Transcription</keyword>
<dbReference type="PANTHER" id="PTHR33164">
    <property type="entry name" value="TRANSCRIPTIONAL REGULATOR, MARR FAMILY"/>
    <property type="match status" value="1"/>
</dbReference>
<reference evidence="7" key="1">
    <citation type="journal article" date="2019" name="Int. J. Syst. Evol. Microbiol.">
        <title>The Global Catalogue of Microorganisms (GCM) 10K type strain sequencing project: providing services to taxonomists for standard genome sequencing and annotation.</title>
        <authorList>
            <consortium name="The Broad Institute Genomics Platform"/>
            <consortium name="The Broad Institute Genome Sequencing Center for Infectious Disease"/>
            <person name="Wu L."/>
            <person name="Ma J."/>
        </authorList>
    </citation>
    <scope>NUCLEOTIDE SEQUENCE [LARGE SCALE GENOMIC DNA]</scope>
    <source>
        <strain evidence="7">CG52</strain>
    </source>
</reference>
<evidence type="ECO:0000256" key="4">
    <source>
        <dbReference type="SAM" id="MobiDB-lite"/>
    </source>
</evidence>
<dbReference type="RefSeq" id="WP_377403227.1">
    <property type="nucleotide sequence ID" value="NZ_JBHUEQ010000026.1"/>
</dbReference>
<evidence type="ECO:0000313" key="7">
    <source>
        <dbReference type="Proteomes" id="UP001597322"/>
    </source>
</evidence>
<dbReference type="Proteomes" id="UP001597322">
    <property type="component" value="Unassembled WGS sequence"/>
</dbReference>
<dbReference type="SUPFAM" id="SSF46785">
    <property type="entry name" value="Winged helix' DNA-binding domain"/>
    <property type="match status" value="1"/>
</dbReference>
<dbReference type="Pfam" id="PF12802">
    <property type="entry name" value="MarR_2"/>
    <property type="match status" value="1"/>
</dbReference>
<sequence>MSKKKNDKKDKSGKRKDIPAQEDLAPALTSAARSLRTVLSRNLAEAGLYAGQDGVILHLSRGEALTPGQLAQRLGVKAPTMTRTVGRMEAQGFVQRKADGTDGRLIKVHLTPAGLETVARIHAAAAASAEQALEGFSAKEVRTLLKLLKAVDRNLSGMDPPDDEDVDMTNG</sequence>
<dbReference type="PROSITE" id="PS01117">
    <property type="entry name" value="HTH_MARR_1"/>
    <property type="match status" value="1"/>
</dbReference>
<gene>
    <name evidence="6" type="ORF">ACFSE1_15555</name>
</gene>
<feature type="compositionally biased region" description="Basic and acidic residues" evidence="4">
    <location>
        <begin position="7"/>
        <end position="19"/>
    </location>
</feature>
<evidence type="ECO:0000256" key="2">
    <source>
        <dbReference type="ARBA" id="ARBA00023125"/>
    </source>
</evidence>
<dbReference type="PRINTS" id="PR00598">
    <property type="entry name" value="HTHMARR"/>
</dbReference>
<evidence type="ECO:0000259" key="5">
    <source>
        <dbReference type="PROSITE" id="PS50995"/>
    </source>
</evidence>
<keyword evidence="2" id="KW-0238">DNA-binding</keyword>
<evidence type="ECO:0000313" key="6">
    <source>
        <dbReference type="EMBL" id="MFD1746892.1"/>
    </source>
</evidence>
<proteinExistence type="predicted"/>
<dbReference type="InterPro" id="IPR036388">
    <property type="entry name" value="WH-like_DNA-bd_sf"/>
</dbReference>
<comment type="caution">
    <text evidence="6">The sequence shown here is derived from an EMBL/GenBank/DDBJ whole genome shotgun (WGS) entry which is preliminary data.</text>
</comment>
<organism evidence="6 7">
    <name type="scientific">Rhizobium helianthi</name>
    <dbReference type="NCBI Taxonomy" id="1132695"/>
    <lineage>
        <taxon>Bacteria</taxon>
        <taxon>Pseudomonadati</taxon>
        <taxon>Pseudomonadota</taxon>
        <taxon>Alphaproteobacteria</taxon>
        <taxon>Hyphomicrobiales</taxon>
        <taxon>Rhizobiaceae</taxon>
        <taxon>Rhizobium/Agrobacterium group</taxon>
        <taxon>Rhizobium</taxon>
    </lineage>
</organism>
<dbReference type="Gene3D" id="1.10.10.10">
    <property type="entry name" value="Winged helix-like DNA-binding domain superfamily/Winged helix DNA-binding domain"/>
    <property type="match status" value="1"/>
</dbReference>
<keyword evidence="1" id="KW-0805">Transcription regulation</keyword>